<evidence type="ECO:0000256" key="7">
    <source>
        <dbReference type="ARBA" id="ARBA00023274"/>
    </source>
</evidence>
<feature type="non-terminal residue" evidence="9">
    <location>
        <position position="1"/>
    </location>
</feature>
<name>A0AAN6VEX7_9PEZI</name>
<evidence type="ECO:0000256" key="3">
    <source>
        <dbReference type="ARBA" id="ARBA00022980"/>
    </source>
</evidence>
<dbReference type="GO" id="GO:0005739">
    <property type="term" value="C:mitochondrion"/>
    <property type="evidence" value="ECO:0007669"/>
    <property type="project" value="UniProtKB-SubCell"/>
</dbReference>
<dbReference type="GO" id="GO:0003697">
    <property type="term" value="F:single-stranded DNA binding"/>
    <property type="evidence" value="ECO:0007669"/>
    <property type="project" value="InterPro"/>
</dbReference>
<comment type="similarity">
    <text evidence="2">Belongs to the mitochondrion-specific ribosomal protein mL67 family.</text>
</comment>
<keyword evidence="3" id="KW-0689">Ribosomal protein</keyword>
<evidence type="ECO:0000256" key="5">
    <source>
        <dbReference type="ARBA" id="ARBA00023128"/>
    </source>
</evidence>
<gene>
    <name evidence="9" type="ORF">C8A00DRAFT_37565</name>
</gene>
<keyword evidence="7" id="KW-0687">Ribonucleoprotein</keyword>
<keyword evidence="4" id="KW-0805">Transcription regulation</keyword>
<reference evidence="9" key="1">
    <citation type="journal article" date="2023" name="Mol. Phylogenet. Evol.">
        <title>Genome-scale phylogeny and comparative genomics of the fungal order Sordariales.</title>
        <authorList>
            <person name="Hensen N."/>
            <person name="Bonometti L."/>
            <person name="Westerberg I."/>
            <person name="Brannstrom I.O."/>
            <person name="Guillou S."/>
            <person name="Cros-Aarteil S."/>
            <person name="Calhoun S."/>
            <person name="Haridas S."/>
            <person name="Kuo A."/>
            <person name="Mondo S."/>
            <person name="Pangilinan J."/>
            <person name="Riley R."/>
            <person name="LaButti K."/>
            <person name="Andreopoulos B."/>
            <person name="Lipzen A."/>
            <person name="Chen C."/>
            <person name="Yan M."/>
            <person name="Daum C."/>
            <person name="Ng V."/>
            <person name="Clum A."/>
            <person name="Steindorff A."/>
            <person name="Ohm R.A."/>
            <person name="Martin F."/>
            <person name="Silar P."/>
            <person name="Natvig D.O."/>
            <person name="Lalanne C."/>
            <person name="Gautier V."/>
            <person name="Ament-Velasquez S.L."/>
            <person name="Kruys A."/>
            <person name="Hutchinson M.I."/>
            <person name="Powell A.J."/>
            <person name="Barry K."/>
            <person name="Miller A.N."/>
            <person name="Grigoriev I.V."/>
            <person name="Debuchy R."/>
            <person name="Gladieux P."/>
            <person name="Hiltunen Thoren M."/>
            <person name="Johannesson H."/>
        </authorList>
    </citation>
    <scope>NUCLEOTIDE SEQUENCE</scope>
    <source>
        <strain evidence="9">CBS 538.74</strain>
    </source>
</reference>
<protein>
    <recommendedName>
        <fullName evidence="8">Large ribosomal subunit protein mL67</fullName>
    </recommendedName>
</protein>
<evidence type="ECO:0000256" key="2">
    <source>
        <dbReference type="ARBA" id="ARBA00010741"/>
    </source>
</evidence>
<sequence length="231" mass="25846">SNKAFRQLAYTGKKLIPAKLRKDYWRPMAVLEFAPGQGAVGRSVFHKLRELKQRHQLEWDDPALLAMTRRARGEALNDQRGNSVADMAAVLAGIGKGNRVRYDGDQEDKVQPEYFYRRGRRFLVNKKGGQQQEETTAAVAVNKEKGVVKEGVVEVVVKKDGDAAEGEGEKIWLHQATVYWANEQDKFYAEQWTENVTHVIGLPEKVKKGKKAAVEEEAEAAAEAPEAAKAE</sequence>
<dbReference type="GO" id="GO:0003735">
    <property type="term" value="F:structural constituent of ribosome"/>
    <property type="evidence" value="ECO:0007669"/>
    <property type="project" value="TreeGrafter"/>
</dbReference>
<proteinExistence type="inferred from homology"/>
<evidence type="ECO:0000256" key="1">
    <source>
        <dbReference type="ARBA" id="ARBA00004173"/>
    </source>
</evidence>
<dbReference type="GO" id="GO:1990904">
    <property type="term" value="C:ribonucleoprotein complex"/>
    <property type="evidence" value="ECO:0007669"/>
    <property type="project" value="UniProtKB-KW"/>
</dbReference>
<evidence type="ECO:0000313" key="10">
    <source>
        <dbReference type="Proteomes" id="UP001302745"/>
    </source>
</evidence>
<comment type="caution">
    <text evidence="9">The sequence shown here is derived from an EMBL/GenBank/DDBJ whole genome shotgun (WGS) entry which is preliminary data.</text>
</comment>
<organism evidence="9 10">
    <name type="scientific">Chaetomidium leptoderma</name>
    <dbReference type="NCBI Taxonomy" id="669021"/>
    <lineage>
        <taxon>Eukaryota</taxon>
        <taxon>Fungi</taxon>
        <taxon>Dikarya</taxon>
        <taxon>Ascomycota</taxon>
        <taxon>Pezizomycotina</taxon>
        <taxon>Sordariomycetes</taxon>
        <taxon>Sordariomycetidae</taxon>
        <taxon>Sordariales</taxon>
        <taxon>Chaetomiaceae</taxon>
        <taxon>Chaetomidium</taxon>
    </lineage>
</organism>
<reference evidence="9" key="2">
    <citation type="submission" date="2023-05" db="EMBL/GenBank/DDBJ databases">
        <authorList>
            <consortium name="Lawrence Berkeley National Laboratory"/>
            <person name="Steindorff A."/>
            <person name="Hensen N."/>
            <person name="Bonometti L."/>
            <person name="Westerberg I."/>
            <person name="Brannstrom I.O."/>
            <person name="Guillou S."/>
            <person name="Cros-Aarteil S."/>
            <person name="Calhoun S."/>
            <person name="Haridas S."/>
            <person name="Kuo A."/>
            <person name="Mondo S."/>
            <person name="Pangilinan J."/>
            <person name="Riley R."/>
            <person name="Labutti K."/>
            <person name="Andreopoulos B."/>
            <person name="Lipzen A."/>
            <person name="Chen C."/>
            <person name="Yanf M."/>
            <person name="Daum C."/>
            <person name="Ng V."/>
            <person name="Clum A."/>
            <person name="Ohm R."/>
            <person name="Martin F."/>
            <person name="Silar P."/>
            <person name="Natvig D."/>
            <person name="Lalanne C."/>
            <person name="Gautier V."/>
            <person name="Ament-Velasquez S.L."/>
            <person name="Kruys A."/>
            <person name="Hutchinson M.I."/>
            <person name="Powell A.J."/>
            <person name="Barry K."/>
            <person name="Miller A.N."/>
            <person name="Grigoriev I.V."/>
            <person name="Debuchy R."/>
            <person name="Gladieux P."/>
            <person name="Thoren M.H."/>
            <person name="Johannesson H."/>
        </authorList>
    </citation>
    <scope>NUCLEOTIDE SEQUENCE</scope>
    <source>
        <strain evidence="9">CBS 538.74</strain>
    </source>
</reference>
<dbReference type="AlphaFoldDB" id="A0AAN6VEX7"/>
<comment type="subcellular location">
    <subcellularLocation>
        <location evidence="1">Mitochondrion</location>
    </subcellularLocation>
</comment>
<dbReference type="Pfam" id="PF12829">
    <property type="entry name" value="Mhr1"/>
    <property type="match status" value="1"/>
</dbReference>
<evidence type="ECO:0000256" key="4">
    <source>
        <dbReference type="ARBA" id="ARBA00023015"/>
    </source>
</evidence>
<dbReference type="PANTHER" id="PTHR28184">
    <property type="entry name" value="MITOCHONDRIAL HOMOLOGOUS RECOMBINATION PROTEIN 1"/>
    <property type="match status" value="1"/>
</dbReference>
<dbReference type="GO" id="GO:0000150">
    <property type="term" value="F:DNA strand exchange activity"/>
    <property type="evidence" value="ECO:0007669"/>
    <property type="project" value="InterPro"/>
</dbReference>
<evidence type="ECO:0000256" key="6">
    <source>
        <dbReference type="ARBA" id="ARBA00023163"/>
    </source>
</evidence>
<evidence type="ECO:0000313" key="9">
    <source>
        <dbReference type="EMBL" id="KAK4149839.1"/>
    </source>
</evidence>
<accession>A0AAN6VEX7</accession>
<dbReference type="InterPro" id="IPR024629">
    <property type="entry name" value="Ribosomal_mL67"/>
</dbReference>
<keyword evidence="10" id="KW-1185">Reference proteome</keyword>
<keyword evidence="5" id="KW-0496">Mitochondrion</keyword>
<dbReference type="GO" id="GO:0005840">
    <property type="term" value="C:ribosome"/>
    <property type="evidence" value="ECO:0007669"/>
    <property type="project" value="UniProtKB-KW"/>
</dbReference>
<dbReference type="Proteomes" id="UP001302745">
    <property type="component" value="Unassembled WGS sequence"/>
</dbReference>
<dbReference type="EMBL" id="MU857119">
    <property type="protein sequence ID" value="KAK4149839.1"/>
    <property type="molecule type" value="Genomic_DNA"/>
</dbReference>
<keyword evidence="6" id="KW-0804">Transcription</keyword>
<dbReference type="PANTHER" id="PTHR28184:SF1">
    <property type="entry name" value="LARGE RIBOSOMAL SUBUNIT PROTEIN ML67"/>
    <property type="match status" value="1"/>
</dbReference>
<evidence type="ECO:0000256" key="8">
    <source>
        <dbReference type="ARBA" id="ARBA00035185"/>
    </source>
</evidence>